<proteinExistence type="predicted"/>
<evidence type="ECO:0000313" key="2">
    <source>
        <dbReference type="Proteomes" id="UP001163321"/>
    </source>
</evidence>
<dbReference type="EMBL" id="CM047587">
    <property type="protein sequence ID" value="KAI9908308.1"/>
    <property type="molecule type" value="Genomic_DNA"/>
</dbReference>
<sequence>MYSVRIGKNDLDYNICGRVLVETDPVQDRHAAGVRVLGHLAVLAQGHEQRVPVPVDGMEKVLIHETTFPFVRDHARTESFT</sequence>
<protein>
    <submittedName>
        <fullName evidence="1">Uncharacterized protein</fullName>
    </submittedName>
</protein>
<evidence type="ECO:0000313" key="1">
    <source>
        <dbReference type="EMBL" id="KAI9908308.1"/>
    </source>
</evidence>
<accession>A0ACC0VR03</accession>
<gene>
    <name evidence="1" type="ORF">PsorP6_003137</name>
</gene>
<organism evidence="1 2">
    <name type="scientific">Peronosclerospora sorghi</name>
    <dbReference type="NCBI Taxonomy" id="230839"/>
    <lineage>
        <taxon>Eukaryota</taxon>
        <taxon>Sar</taxon>
        <taxon>Stramenopiles</taxon>
        <taxon>Oomycota</taxon>
        <taxon>Peronosporomycetes</taxon>
        <taxon>Peronosporales</taxon>
        <taxon>Peronosporaceae</taxon>
        <taxon>Peronosclerospora</taxon>
    </lineage>
</organism>
<dbReference type="Proteomes" id="UP001163321">
    <property type="component" value="Chromosome 8"/>
</dbReference>
<reference evidence="1 2" key="1">
    <citation type="journal article" date="2022" name="bioRxiv">
        <title>The genome of the oomycete Peronosclerospora sorghi, a cosmopolitan pathogen of maize and sorghum, is inflated with dispersed pseudogenes.</title>
        <authorList>
            <person name="Fletcher K."/>
            <person name="Martin F."/>
            <person name="Isakeit T."/>
            <person name="Cavanaugh K."/>
            <person name="Magill C."/>
            <person name="Michelmore R."/>
        </authorList>
    </citation>
    <scope>NUCLEOTIDE SEQUENCE [LARGE SCALE GENOMIC DNA]</scope>
    <source>
        <strain evidence="1">P6</strain>
    </source>
</reference>
<keyword evidence="2" id="KW-1185">Reference proteome</keyword>
<comment type="caution">
    <text evidence="1">The sequence shown here is derived from an EMBL/GenBank/DDBJ whole genome shotgun (WGS) entry which is preliminary data.</text>
</comment>
<name>A0ACC0VR03_9STRA</name>